<dbReference type="AlphaFoldDB" id="A2NU45"/>
<evidence type="ECO:0000313" key="1">
    <source>
        <dbReference type="EMBL" id="CAA27431.1"/>
    </source>
</evidence>
<name>A2NU45_CHICK</name>
<sequence length="20" mass="2538">MYCCFNMISAEPQNRFWCFF</sequence>
<reference evidence="1" key="1">
    <citation type="journal article" date="1986" name="EMBO J.">
        <title>The chicken oestrogen receptor sequence: homology with v-erbA and the human oestrogen and glucocorticoid receptors.</title>
        <authorList>
            <person name="Krust A."/>
            <person name="Green S."/>
            <person name="Argos P."/>
            <person name="Kumar V."/>
            <person name="Walter P."/>
            <person name="Bornert J.M."/>
            <person name="Chambon P."/>
        </authorList>
    </citation>
    <scope>NUCLEOTIDE SEQUENCE</scope>
</reference>
<organism evidence="1">
    <name type="scientific">Gallus gallus</name>
    <name type="common">Chicken</name>
    <dbReference type="NCBI Taxonomy" id="9031"/>
    <lineage>
        <taxon>Eukaryota</taxon>
        <taxon>Metazoa</taxon>
        <taxon>Chordata</taxon>
        <taxon>Craniata</taxon>
        <taxon>Vertebrata</taxon>
        <taxon>Euteleostomi</taxon>
        <taxon>Archelosauria</taxon>
        <taxon>Archosauria</taxon>
        <taxon>Dinosauria</taxon>
        <taxon>Saurischia</taxon>
        <taxon>Theropoda</taxon>
        <taxon>Coelurosauria</taxon>
        <taxon>Aves</taxon>
        <taxon>Neognathae</taxon>
        <taxon>Galloanserae</taxon>
        <taxon>Galliformes</taxon>
        <taxon>Phasianidae</taxon>
        <taxon>Phasianinae</taxon>
        <taxon>Gallus</taxon>
    </lineage>
</organism>
<keyword evidence="1" id="KW-0675">Receptor</keyword>
<dbReference type="EMBL" id="X03805">
    <property type="protein sequence ID" value="CAA27431.1"/>
    <property type="molecule type" value="mRNA"/>
</dbReference>
<protein>
    <submittedName>
        <fullName evidence="1">Estrogen receptor</fullName>
    </submittedName>
</protein>
<accession>A2NU45</accession>
<proteinExistence type="evidence at transcript level"/>